<dbReference type="PANTHER" id="PTHR19305:SF28">
    <property type="entry name" value="CULMINATION SPECIFIC PROTEIN 37D"/>
    <property type="match status" value="1"/>
</dbReference>
<dbReference type="CDD" id="cd15886">
    <property type="entry name" value="SNARE_SEC9N"/>
    <property type="match status" value="1"/>
</dbReference>
<dbReference type="PROSITE" id="PS50192">
    <property type="entry name" value="T_SNARE"/>
    <property type="match status" value="1"/>
</dbReference>
<feature type="compositionally biased region" description="Polar residues" evidence="1">
    <location>
        <begin position="113"/>
        <end position="131"/>
    </location>
</feature>
<dbReference type="GeneID" id="31357134"/>
<accession>D3AZZ1</accession>
<reference evidence="3 4" key="1">
    <citation type="journal article" date="2011" name="Genome Res.">
        <title>Phylogeny-wide analysis of social amoeba genomes highlights ancient origins for complex intercellular communication.</title>
        <authorList>
            <person name="Heidel A.J."/>
            <person name="Lawal H.M."/>
            <person name="Felder M."/>
            <person name="Schilde C."/>
            <person name="Helps N.R."/>
            <person name="Tunggal B."/>
            <person name="Rivero F."/>
            <person name="John U."/>
            <person name="Schleicher M."/>
            <person name="Eichinger L."/>
            <person name="Platzer M."/>
            <person name="Noegel A.A."/>
            <person name="Schaap P."/>
            <person name="Gloeckner G."/>
        </authorList>
    </citation>
    <scope>NUCLEOTIDE SEQUENCE [LARGE SCALE GENOMIC DNA]</scope>
    <source>
        <strain evidence="4">ATCC 26659 / Pp 5 / PN500</strain>
    </source>
</reference>
<feature type="region of interest" description="Disordered" evidence="1">
    <location>
        <begin position="108"/>
        <end position="164"/>
    </location>
</feature>
<dbReference type="EMBL" id="ADBJ01000008">
    <property type="protein sequence ID" value="EFA84615.1"/>
    <property type="molecule type" value="Genomic_DNA"/>
</dbReference>
<dbReference type="OMA" id="QLDEMQD"/>
<keyword evidence="4" id="KW-1185">Reference proteome</keyword>
<feature type="region of interest" description="Disordered" evidence="1">
    <location>
        <begin position="289"/>
        <end position="315"/>
    </location>
</feature>
<name>D3AZZ1_HETP5</name>
<evidence type="ECO:0000259" key="2">
    <source>
        <dbReference type="PROSITE" id="PS50192"/>
    </source>
</evidence>
<dbReference type="FunCoup" id="D3AZZ1">
    <property type="interactions" value="30"/>
</dbReference>
<comment type="caution">
    <text evidence="3">The sequence shown here is derived from an EMBL/GenBank/DDBJ whole genome shotgun (WGS) entry which is preliminary data.</text>
</comment>
<dbReference type="RefSeq" id="XP_020436728.1">
    <property type="nucleotide sequence ID" value="XM_020572611.1"/>
</dbReference>
<evidence type="ECO:0000313" key="4">
    <source>
        <dbReference type="Proteomes" id="UP000001396"/>
    </source>
</evidence>
<dbReference type="CDD" id="cd15841">
    <property type="entry name" value="SNARE_Qc"/>
    <property type="match status" value="1"/>
</dbReference>
<evidence type="ECO:0000313" key="3">
    <source>
        <dbReference type="EMBL" id="EFA84615.1"/>
    </source>
</evidence>
<dbReference type="InterPro" id="IPR000727">
    <property type="entry name" value="T_SNARE_dom"/>
</dbReference>
<protein>
    <submittedName>
        <fullName evidence="3">Culmination specific protein 37D</fullName>
    </submittedName>
</protein>
<evidence type="ECO:0000256" key="1">
    <source>
        <dbReference type="SAM" id="MobiDB-lite"/>
    </source>
</evidence>
<dbReference type="InParanoid" id="D3AZZ1"/>
<feature type="compositionally biased region" description="Basic and acidic residues" evidence="1">
    <location>
        <begin position="253"/>
        <end position="272"/>
    </location>
</feature>
<gene>
    <name evidence="3" type="primary">cspA</name>
    <name evidence="3" type="ORF">PPL_01605</name>
</gene>
<dbReference type="SUPFAM" id="SSF58038">
    <property type="entry name" value="SNARE fusion complex"/>
    <property type="match status" value="2"/>
</dbReference>
<dbReference type="PANTHER" id="PTHR19305">
    <property type="entry name" value="SYNAPTOSOMAL ASSOCIATED PROTEIN"/>
    <property type="match status" value="1"/>
</dbReference>
<dbReference type="AlphaFoldDB" id="D3AZZ1"/>
<dbReference type="Proteomes" id="UP000001396">
    <property type="component" value="Unassembled WGS sequence"/>
</dbReference>
<dbReference type="Gene3D" id="1.20.5.110">
    <property type="match status" value="2"/>
</dbReference>
<feature type="region of interest" description="Disordered" evidence="1">
    <location>
        <begin position="246"/>
        <end position="272"/>
    </location>
</feature>
<proteinExistence type="predicted"/>
<feature type="domain" description="T-SNARE coiled-coil homology" evidence="2">
    <location>
        <begin position="192"/>
        <end position="238"/>
    </location>
</feature>
<dbReference type="GO" id="GO:0005886">
    <property type="term" value="C:plasma membrane"/>
    <property type="evidence" value="ECO:0007669"/>
    <property type="project" value="TreeGrafter"/>
</dbReference>
<sequence>MSYTPMPPPLGSEEEIQNTVQEWEAKYSNVDRTTRMLQTLRETHETGVDSLVKLGVQGEQMNRIEKLALENEHDIENVKYRHSANEKIYKNREERRLREEEEKRIKDIKEMNENQNNPFTEGAANNNNSPDNMGARPRTRKAEPEESGGLSSRLWGPSTDHSGKAEASMVNMRPMNTPNENDLQDNVYIQKAHWLKTEDEQLDEMGLILGELKNIAIAQHTEVQQQSLKMDDIGASFERGSDFNLKRKSSKQVAKEKKKAEKEEQKKAKEEIKKQKNLNIKVEKEIGHKAITKEQLTKGPKPNEVGNPFLQSSST</sequence>
<organism evidence="3 4">
    <name type="scientific">Heterostelium pallidum (strain ATCC 26659 / Pp 5 / PN500)</name>
    <name type="common">Cellular slime mold</name>
    <name type="synonym">Polysphondylium pallidum</name>
    <dbReference type="NCBI Taxonomy" id="670386"/>
    <lineage>
        <taxon>Eukaryota</taxon>
        <taxon>Amoebozoa</taxon>
        <taxon>Evosea</taxon>
        <taxon>Eumycetozoa</taxon>
        <taxon>Dictyostelia</taxon>
        <taxon>Acytosteliales</taxon>
        <taxon>Acytosteliaceae</taxon>
        <taxon>Heterostelium</taxon>
    </lineage>
</organism>